<dbReference type="InParanoid" id="A0A1S3HWH9"/>
<dbReference type="GO" id="GO:0019433">
    <property type="term" value="P:triglyceride catabolic process"/>
    <property type="evidence" value="ECO:0007669"/>
    <property type="project" value="TreeGrafter"/>
</dbReference>
<dbReference type="GO" id="GO:0016020">
    <property type="term" value="C:membrane"/>
    <property type="evidence" value="ECO:0007669"/>
    <property type="project" value="TreeGrafter"/>
</dbReference>
<dbReference type="InterPro" id="IPR016035">
    <property type="entry name" value="Acyl_Trfase/lysoPLipase"/>
</dbReference>
<feature type="short sequence motif" description="DGA/G" evidence="2">
    <location>
        <begin position="168"/>
        <end position="170"/>
    </location>
</feature>
<dbReference type="PANTHER" id="PTHR12406:SF7">
    <property type="entry name" value="PATATIN-LIKE PHOSPHOLIPASE DOMAIN-CONTAINING PROTEIN 4"/>
    <property type="match status" value="1"/>
</dbReference>
<organism evidence="4 5">
    <name type="scientific">Lingula anatina</name>
    <name type="common">Brachiopod</name>
    <name type="synonym">Lingula unguis</name>
    <dbReference type="NCBI Taxonomy" id="7574"/>
    <lineage>
        <taxon>Eukaryota</taxon>
        <taxon>Metazoa</taxon>
        <taxon>Spiralia</taxon>
        <taxon>Lophotrochozoa</taxon>
        <taxon>Brachiopoda</taxon>
        <taxon>Linguliformea</taxon>
        <taxon>Lingulata</taxon>
        <taxon>Lingulida</taxon>
        <taxon>Linguloidea</taxon>
        <taxon>Lingulidae</taxon>
        <taxon>Lingula</taxon>
    </lineage>
</organism>
<dbReference type="SUPFAM" id="SSF52151">
    <property type="entry name" value="FabD/lysophospholipase-like"/>
    <property type="match status" value="1"/>
</dbReference>
<dbReference type="GeneID" id="106158453"/>
<reference evidence="5" key="1">
    <citation type="journal article" date="2015" name="Nat. Commun.">
        <title>The Lingula genome provides insights into brachiopod evolution and the origin of phosphate biomineralization.</title>
        <authorList>
            <person name="Luo Y.J."/>
            <person name="Takeuchi T."/>
            <person name="Koyanagi R."/>
            <person name="Yamada L."/>
            <person name="Kanda M."/>
            <person name="Khalturina M."/>
            <person name="Fujie M."/>
            <person name="Yamasaki S.I."/>
            <person name="Endo K."/>
            <person name="Satoh N."/>
        </authorList>
    </citation>
    <scope>NUCLEOTIDE SEQUENCE</scope>
</reference>
<keyword evidence="4" id="KW-1185">Reference proteome</keyword>
<dbReference type="Proteomes" id="UP000085678">
    <property type="component" value="Unplaced"/>
</dbReference>
<dbReference type="InterPro" id="IPR002641">
    <property type="entry name" value="PNPLA_dom"/>
</dbReference>
<sequence>MTYHLSFCGCGLMVIYQVGVVECFITHGGRFLSRVDKLAGASAGALVAVAMATKLKEFHIMKDLSYKMAAGIRQREIGIFTQKSNIMLSVEQHLREFLPEDAHQVATGKLFTSLSELSRHNKPRLKNILISEYESNDFLIQCLLASCHIPGYAGTTKPLHIRGKSYIDGGFTDNLPVFPTGRTITVSPFSGHQDISPTDRSVLGLRVRTVNQDFQFNLRNLHRGVRALVPTNKTGLERIYEQGWGDAVRFLKKEGLFDQ</sequence>
<dbReference type="RefSeq" id="XP_013389906.1">
    <property type="nucleotide sequence ID" value="XM_013534452.1"/>
</dbReference>
<dbReference type="OrthoDB" id="197155at2759"/>
<evidence type="ECO:0000313" key="4">
    <source>
        <dbReference type="Proteomes" id="UP000085678"/>
    </source>
</evidence>
<keyword evidence="2" id="KW-0378">Hydrolase</keyword>
<dbReference type="GO" id="GO:0005737">
    <property type="term" value="C:cytoplasm"/>
    <property type="evidence" value="ECO:0007669"/>
    <property type="project" value="TreeGrafter"/>
</dbReference>
<dbReference type="FunCoup" id="A0A1S3HWH9">
    <property type="interactions" value="122"/>
</dbReference>
<feature type="active site" description="Proton acceptor" evidence="2">
    <location>
        <position position="168"/>
    </location>
</feature>
<dbReference type="GO" id="GO:0055088">
    <property type="term" value="P:lipid homeostasis"/>
    <property type="evidence" value="ECO:0007669"/>
    <property type="project" value="TreeGrafter"/>
</dbReference>
<dbReference type="AlphaFoldDB" id="A0A1S3HWH9"/>
<name>A0A1S3HWH9_LINAN</name>
<dbReference type="KEGG" id="lak:106158453"/>
<dbReference type="PROSITE" id="PS51635">
    <property type="entry name" value="PNPLA"/>
    <property type="match status" value="1"/>
</dbReference>
<dbReference type="GO" id="GO:0005811">
    <property type="term" value="C:lipid droplet"/>
    <property type="evidence" value="ECO:0007669"/>
    <property type="project" value="TreeGrafter"/>
</dbReference>
<dbReference type="OMA" id="QRDAMRF"/>
<reference evidence="5" key="2">
    <citation type="submission" date="2025-08" db="UniProtKB">
        <authorList>
            <consortium name="RefSeq"/>
        </authorList>
    </citation>
    <scope>IDENTIFICATION</scope>
</reference>
<evidence type="ECO:0000256" key="2">
    <source>
        <dbReference type="PROSITE-ProRule" id="PRU01161"/>
    </source>
</evidence>
<keyword evidence="2" id="KW-0442">Lipid degradation</keyword>
<dbReference type="Pfam" id="PF01734">
    <property type="entry name" value="Patatin"/>
    <property type="match status" value="1"/>
</dbReference>
<feature type="domain" description="PNPLA" evidence="3">
    <location>
        <begin position="5"/>
        <end position="181"/>
    </location>
</feature>
<keyword evidence="1 2" id="KW-0443">Lipid metabolism</keyword>
<proteinExistence type="predicted"/>
<feature type="active site" description="Nucleophile" evidence="2">
    <location>
        <position position="42"/>
    </location>
</feature>
<dbReference type="STRING" id="7574.A0A1S3HWH9"/>
<comment type="caution">
    <text evidence="2">Lacks conserved residue(s) required for the propagation of feature annotation.</text>
</comment>
<evidence type="ECO:0000256" key="1">
    <source>
        <dbReference type="ARBA" id="ARBA00023098"/>
    </source>
</evidence>
<gene>
    <name evidence="5" type="primary">LOC106158453</name>
</gene>
<dbReference type="GO" id="GO:0004806">
    <property type="term" value="F:triacylglycerol lipase activity"/>
    <property type="evidence" value="ECO:0007669"/>
    <property type="project" value="TreeGrafter"/>
</dbReference>
<evidence type="ECO:0000313" key="5">
    <source>
        <dbReference type="RefSeq" id="XP_013389906.1"/>
    </source>
</evidence>
<evidence type="ECO:0000259" key="3">
    <source>
        <dbReference type="PROSITE" id="PS51635"/>
    </source>
</evidence>
<accession>A0A1S3HWH9</accession>
<dbReference type="InterPro" id="IPR033562">
    <property type="entry name" value="PLPL"/>
</dbReference>
<protein>
    <submittedName>
        <fullName evidence="5">Patatin-like phospholipase domain-containing protein 4</fullName>
    </submittedName>
</protein>
<dbReference type="PANTHER" id="PTHR12406">
    <property type="entry name" value="CALCIUM-INDEPENDENT PHOSPHOLIPASE A2 IPLA2 -RELATED"/>
    <property type="match status" value="1"/>
</dbReference>
<feature type="short sequence motif" description="GXSXG" evidence="2">
    <location>
        <begin position="40"/>
        <end position="44"/>
    </location>
</feature>
<dbReference type="Gene3D" id="3.40.1090.10">
    <property type="entry name" value="Cytosolic phospholipase A2 catalytic domain"/>
    <property type="match status" value="1"/>
</dbReference>